<evidence type="ECO:0000313" key="3">
    <source>
        <dbReference type="Proteomes" id="UP000481861"/>
    </source>
</evidence>
<accession>A0A7C8IBB3</accession>
<keyword evidence="2" id="KW-0378">Hydrolase</keyword>
<dbReference type="AlphaFoldDB" id="A0A7C8IBB3"/>
<feature type="domain" description="SGNH hydrolase-type esterase" evidence="1">
    <location>
        <begin position="10"/>
        <end position="222"/>
    </location>
</feature>
<dbReference type="Proteomes" id="UP000481861">
    <property type="component" value="Unassembled WGS sequence"/>
</dbReference>
<dbReference type="SUPFAM" id="SSF52266">
    <property type="entry name" value="SGNH hydrolase"/>
    <property type="match status" value="1"/>
</dbReference>
<evidence type="ECO:0000313" key="2">
    <source>
        <dbReference type="EMBL" id="KAF2875374.1"/>
    </source>
</evidence>
<reference evidence="2 3" key="1">
    <citation type="submission" date="2020-01" db="EMBL/GenBank/DDBJ databases">
        <authorList>
            <consortium name="DOE Joint Genome Institute"/>
            <person name="Haridas S."/>
            <person name="Albert R."/>
            <person name="Binder M."/>
            <person name="Bloem J."/>
            <person name="Labutti K."/>
            <person name="Salamov A."/>
            <person name="Andreopoulos B."/>
            <person name="Baker S.E."/>
            <person name="Barry K."/>
            <person name="Bills G."/>
            <person name="Bluhm B.H."/>
            <person name="Cannon C."/>
            <person name="Castanera R."/>
            <person name="Culley D.E."/>
            <person name="Daum C."/>
            <person name="Ezra D."/>
            <person name="Gonzalez J.B."/>
            <person name="Henrissat B."/>
            <person name="Kuo A."/>
            <person name="Liang C."/>
            <person name="Lipzen A."/>
            <person name="Lutzoni F."/>
            <person name="Magnuson J."/>
            <person name="Mondo S."/>
            <person name="Nolan M."/>
            <person name="Ohm R."/>
            <person name="Pangilinan J."/>
            <person name="Park H.-J.H."/>
            <person name="Ramirez L."/>
            <person name="Alfaro M."/>
            <person name="Sun H."/>
            <person name="Tritt A."/>
            <person name="Yoshinaga Y."/>
            <person name="Zwiers L.-H.L."/>
            <person name="Turgeon B.G."/>
            <person name="Goodwin S.B."/>
            <person name="Spatafora J.W."/>
            <person name="Crous P.W."/>
            <person name="Grigoriev I.V."/>
        </authorList>
    </citation>
    <scope>NUCLEOTIDE SEQUENCE [LARGE SCALE GENOMIC DNA]</scope>
    <source>
        <strain evidence="2 3">CBS 611.86</strain>
    </source>
</reference>
<gene>
    <name evidence="2" type="ORF">BDV95DRAFT_565025</name>
</gene>
<dbReference type="EMBL" id="JAADJZ010000005">
    <property type="protein sequence ID" value="KAF2875374.1"/>
    <property type="molecule type" value="Genomic_DNA"/>
</dbReference>
<comment type="caution">
    <text evidence="2">The sequence shown here is derived from an EMBL/GenBank/DDBJ whole genome shotgun (WGS) entry which is preliminary data.</text>
</comment>
<keyword evidence="3" id="KW-1185">Reference proteome</keyword>
<dbReference type="CDD" id="cd01838">
    <property type="entry name" value="Isoamyl_acetate_hydrolase_like"/>
    <property type="match status" value="1"/>
</dbReference>
<protein>
    <submittedName>
        <fullName evidence="2">SGNH hydrolase-type esterase domain-containing protein</fullName>
    </submittedName>
</protein>
<dbReference type="GO" id="GO:0016787">
    <property type="term" value="F:hydrolase activity"/>
    <property type="evidence" value="ECO:0007669"/>
    <property type="project" value="UniProtKB-KW"/>
</dbReference>
<dbReference type="Gene3D" id="3.40.50.1110">
    <property type="entry name" value="SGNH hydrolase"/>
    <property type="match status" value="1"/>
</dbReference>
<name>A0A7C8IBB3_9PLEO</name>
<organism evidence="2 3">
    <name type="scientific">Massariosphaeria phaeospora</name>
    <dbReference type="NCBI Taxonomy" id="100035"/>
    <lineage>
        <taxon>Eukaryota</taxon>
        <taxon>Fungi</taxon>
        <taxon>Dikarya</taxon>
        <taxon>Ascomycota</taxon>
        <taxon>Pezizomycotina</taxon>
        <taxon>Dothideomycetes</taxon>
        <taxon>Pleosporomycetidae</taxon>
        <taxon>Pleosporales</taxon>
        <taxon>Pleosporales incertae sedis</taxon>
        <taxon>Massariosphaeria</taxon>
    </lineage>
</organism>
<sequence length="260" mass="29128">MPASYDQFFLFGDSITQDSFRQQRGFGFSAALQDAYIRRLDVVNRGLSGYNSRQGLKVLPKIFPSPDQARVRFLVVFFGANDAALPAAVNNQHIPLPEYKQNLEKIITHPLVVAHKPRIILVAAPPINEHLQWLSDQARGARELSRVAARTKSYADAAVGVGQKLNVPVVNLWKAFMSKTNFNADVWKTGDALPGSKDLAQDEALVKMMYDGLHFAPAGYEVMFEELMNVITQKWPDQVPEKLPMVLPAWNDATAWESFE</sequence>
<dbReference type="Pfam" id="PF13472">
    <property type="entry name" value="Lipase_GDSL_2"/>
    <property type="match status" value="1"/>
</dbReference>
<dbReference type="InterPro" id="IPR045136">
    <property type="entry name" value="Iah1-like"/>
</dbReference>
<dbReference type="OrthoDB" id="671439at2759"/>
<dbReference type="InterPro" id="IPR036514">
    <property type="entry name" value="SGNH_hydro_sf"/>
</dbReference>
<evidence type="ECO:0000259" key="1">
    <source>
        <dbReference type="Pfam" id="PF13472"/>
    </source>
</evidence>
<dbReference type="InterPro" id="IPR013830">
    <property type="entry name" value="SGNH_hydro"/>
</dbReference>
<dbReference type="PANTHER" id="PTHR14209:SF19">
    <property type="entry name" value="ISOAMYL ACETATE-HYDROLYZING ESTERASE 1 HOMOLOG"/>
    <property type="match status" value="1"/>
</dbReference>
<proteinExistence type="predicted"/>
<dbReference type="PANTHER" id="PTHR14209">
    <property type="entry name" value="ISOAMYL ACETATE-HYDROLYZING ESTERASE 1"/>
    <property type="match status" value="1"/>
</dbReference>